<dbReference type="NCBIfam" id="TIGR01382">
    <property type="entry name" value="PfpI"/>
    <property type="match status" value="1"/>
</dbReference>
<protein>
    <submittedName>
        <fullName evidence="3">Intracellular protease, PfpI family</fullName>
    </submittedName>
</protein>
<dbReference type="HOGENOM" id="CLU_000445_44_4_10"/>
<dbReference type="InterPro" id="IPR006286">
    <property type="entry name" value="C56_PfpI-like"/>
</dbReference>
<evidence type="ECO:0000259" key="2">
    <source>
        <dbReference type="Pfam" id="PF01965"/>
    </source>
</evidence>
<keyword evidence="3" id="KW-0378">Hydrolase</keyword>
<dbReference type="EMBL" id="CP003156">
    <property type="protein sequence ID" value="AEV31903.1"/>
    <property type="molecule type" value="Genomic_DNA"/>
</dbReference>
<dbReference type="CDD" id="cd03134">
    <property type="entry name" value="GATase1_PfpI_like"/>
    <property type="match status" value="1"/>
</dbReference>
<evidence type="ECO:0000313" key="3">
    <source>
        <dbReference type="EMBL" id="AEV31903.1"/>
    </source>
</evidence>
<dbReference type="RefSeq" id="WP_014201264.1">
    <property type="nucleotide sequence ID" value="NC_016599.1"/>
</dbReference>
<dbReference type="PATRIC" id="fig|926562.3.peg.908"/>
<accession>G8R2U8</accession>
<reference evidence="3 4" key="1">
    <citation type="journal article" date="2012" name="Stand. Genomic Sci.">
        <title>Genome sequence of the orange-pigmented seawater bacterium Owenweeksia hongkongensis type strain (UST20020801(T)).</title>
        <authorList>
            <person name="Riedel T."/>
            <person name="Held B."/>
            <person name="Nolan M."/>
            <person name="Lucas S."/>
            <person name="Lapidus A."/>
            <person name="Tice H."/>
            <person name="Del Rio T.G."/>
            <person name="Cheng J.F."/>
            <person name="Han C."/>
            <person name="Tapia R."/>
            <person name="Goodwin L.A."/>
            <person name="Pitluck S."/>
            <person name="Liolios K."/>
            <person name="Mavromatis K."/>
            <person name="Pagani I."/>
            <person name="Ivanova N."/>
            <person name="Mikhailova N."/>
            <person name="Pati A."/>
            <person name="Chen A."/>
            <person name="Palaniappan K."/>
            <person name="Rohde M."/>
            <person name="Tindall B.J."/>
            <person name="Detter J.C."/>
            <person name="Goker M."/>
            <person name="Woyke T."/>
            <person name="Bristow J."/>
            <person name="Eisen J.A."/>
            <person name="Markowitz V."/>
            <person name="Hugenholtz P."/>
            <person name="Klenk H.P."/>
            <person name="Kyrpides N.C."/>
        </authorList>
    </citation>
    <scope>NUCLEOTIDE SEQUENCE</scope>
    <source>
        <strain evidence="4">DSM 17368 / JCM 12287 / NRRL B-23963</strain>
    </source>
</reference>
<dbReference type="InterPro" id="IPR029062">
    <property type="entry name" value="Class_I_gatase-like"/>
</dbReference>
<dbReference type="GO" id="GO:0006508">
    <property type="term" value="P:proteolysis"/>
    <property type="evidence" value="ECO:0007669"/>
    <property type="project" value="UniProtKB-KW"/>
</dbReference>
<dbReference type="SUPFAM" id="SSF52317">
    <property type="entry name" value="Class I glutamine amidotransferase-like"/>
    <property type="match status" value="1"/>
</dbReference>
<dbReference type="PROSITE" id="PS51276">
    <property type="entry name" value="PEPTIDASE_C56_PFPI"/>
    <property type="match status" value="1"/>
</dbReference>
<keyword evidence="3" id="KW-0645">Protease</keyword>
<dbReference type="Proteomes" id="UP000005631">
    <property type="component" value="Chromosome"/>
</dbReference>
<dbReference type="PROSITE" id="PS51273">
    <property type="entry name" value="GATASE_TYPE_1"/>
    <property type="match status" value="1"/>
</dbReference>
<dbReference type="OrthoDB" id="9792284at2"/>
<feature type="domain" description="DJ-1/PfpI" evidence="2">
    <location>
        <begin position="7"/>
        <end position="175"/>
    </location>
</feature>
<organism evidence="3 4">
    <name type="scientific">Owenweeksia hongkongensis (strain DSM 17368 / CIP 108786 / JCM 12287 / NRRL B-23963 / UST20020801)</name>
    <dbReference type="NCBI Taxonomy" id="926562"/>
    <lineage>
        <taxon>Bacteria</taxon>
        <taxon>Pseudomonadati</taxon>
        <taxon>Bacteroidota</taxon>
        <taxon>Flavobacteriia</taxon>
        <taxon>Flavobacteriales</taxon>
        <taxon>Owenweeksiaceae</taxon>
        <taxon>Owenweeksia</taxon>
    </lineage>
</organism>
<dbReference type="KEGG" id="oho:Oweho_0892"/>
<dbReference type="PANTHER" id="PTHR42733">
    <property type="entry name" value="DJ-1 PROTEIN"/>
    <property type="match status" value="1"/>
</dbReference>
<sequence>MKKLENKTIAILSETGFEEVELTSPKKALEEAGATVHVISPQSGTIKSWNDGNWNMDVKVDKTLSEISEGDYNGLMLPGGVINPDKLRRNKDAVAFVKSFFDKGKPIAAICHGPQTLIETGALKGRIMTSFPSIRTDLENAGVNWEDSEVVVDHGLVTSRSPEDLDAFNRKMVEEFVEGIHEEQKTS</sequence>
<evidence type="ECO:0000313" key="4">
    <source>
        <dbReference type="Proteomes" id="UP000005631"/>
    </source>
</evidence>
<dbReference type="Gene3D" id="3.40.50.880">
    <property type="match status" value="1"/>
</dbReference>
<name>G8R2U8_OWEHD</name>
<keyword evidence="4" id="KW-1185">Reference proteome</keyword>
<dbReference type="Pfam" id="PF01965">
    <property type="entry name" value="DJ-1_PfpI"/>
    <property type="match status" value="1"/>
</dbReference>
<comment type="similarity">
    <text evidence="1">Belongs to the peptidase C56 family.</text>
</comment>
<dbReference type="PANTHER" id="PTHR42733:SF12">
    <property type="entry name" value="PROTEINASE"/>
    <property type="match status" value="1"/>
</dbReference>
<proteinExistence type="inferred from homology"/>
<dbReference type="AlphaFoldDB" id="G8R2U8"/>
<dbReference type="InterPro" id="IPR002818">
    <property type="entry name" value="DJ-1/PfpI"/>
</dbReference>
<dbReference type="eggNOG" id="COG0693">
    <property type="taxonomic scope" value="Bacteria"/>
</dbReference>
<gene>
    <name evidence="3" type="ordered locus">Oweho_0892</name>
</gene>
<dbReference type="MEROPS" id="C56.001"/>
<dbReference type="STRING" id="926562.Oweho_0892"/>
<evidence type="ECO:0000256" key="1">
    <source>
        <dbReference type="ARBA" id="ARBA00008542"/>
    </source>
</evidence>
<dbReference type="GO" id="GO:0008233">
    <property type="term" value="F:peptidase activity"/>
    <property type="evidence" value="ECO:0007669"/>
    <property type="project" value="UniProtKB-KW"/>
</dbReference>